<dbReference type="Gene3D" id="1.25.10.10">
    <property type="entry name" value="Leucine-rich Repeat Variant"/>
    <property type="match status" value="1"/>
</dbReference>
<proteinExistence type="predicted"/>
<dbReference type="SUPFAM" id="SSF48371">
    <property type="entry name" value="ARM repeat"/>
    <property type="match status" value="1"/>
</dbReference>
<dbReference type="EMBL" id="JALNTZ010000003">
    <property type="protein sequence ID" value="KAJ3658541.1"/>
    <property type="molecule type" value="Genomic_DNA"/>
</dbReference>
<sequence length="540" mass="59730">MFCTNVAFFGGGNDKSLKSNPWGLHEEKFSLWTCCACFRKGHVAPAEVSKSGSAKVPVRIVSEKEEGTQTKLESPQNTPIIRRTSAQQFTQPLPPPSSGSESSGYFTPPAEHHLKDQAIERFIPDESFEDNNFGLAPEPNFQVVESEASETHELEVEQRQSSASSAESTSRIEDVPFEEPEQPKEPEEPKRYSPLDEVDFSENPRFTEPRSKSRSEGTLKSSLPEITERKNINSAPPLNDIVNSVPYSFEQSPEITPIKTSLPGSVASSDTTPTKKHSGQSPKRLMRRSISVRTPSVRRASKSPISVKLEVRPVSRPKEILNQGLAQMESGDWEAIMKGLNTLIRLARNHPEVMELQMHTICVALAKNIRNLRSQVARTACHASSELFSTCKRGLEMELEELAAPLLQRTADTNKFLRSDANAALDAMSLNMSVPRVVAVVTNKGSTHQNGVVRAVATRLLSDIAMRIGPEKVFQLPKETRDKFLIVGANGLMEGSLETRQHAKALMSTLAGHPQFQRALMEAVPQHTMRHIAKAINSLK</sequence>
<dbReference type="InterPro" id="IPR024395">
    <property type="entry name" value="CLASP_N_dom"/>
</dbReference>
<feature type="compositionally biased region" description="Basic and acidic residues" evidence="1">
    <location>
        <begin position="149"/>
        <end position="158"/>
    </location>
</feature>
<dbReference type="InterPro" id="IPR011989">
    <property type="entry name" value="ARM-like"/>
</dbReference>
<dbReference type="Pfam" id="PF12348">
    <property type="entry name" value="CLASP_N"/>
    <property type="match status" value="1"/>
</dbReference>
<keyword evidence="4" id="KW-1185">Reference proteome</keyword>
<dbReference type="GO" id="GO:0000226">
    <property type="term" value="P:microtubule cytoskeleton organization"/>
    <property type="evidence" value="ECO:0007669"/>
    <property type="project" value="UniProtKB-ARBA"/>
</dbReference>
<dbReference type="Proteomes" id="UP001168821">
    <property type="component" value="Unassembled WGS sequence"/>
</dbReference>
<dbReference type="InterPro" id="IPR034085">
    <property type="entry name" value="TOG"/>
</dbReference>
<feature type="compositionally biased region" description="Basic and acidic residues" evidence="1">
    <location>
        <begin position="205"/>
        <end position="217"/>
    </location>
</feature>
<feature type="compositionally biased region" description="Polar residues" evidence="1">
    <location>
        <begin position="255"/>
        <end position="272"/>
    </location>
</feature>
<feature type="domain" description="TOG" evidence="2">
    <location>
        <begin position="307"/>
        <end position="538"/>
    </location>
</feature>
<evidence type="ECO:0000256" key="1">
    <source>
        <dbReference type="SAM" id="MobiDB-lite"/>
    </source>
</evidence>
<evidence type="ECO:0000313" key="4">
    <source>
        <dbReference type="Proteomes" id="UP001168821"/>
    </source>
</evidence>
<feature type="region of interest" description="Disordered" evidence="1">
    <location>
        <begin position="255"/>
        <end position="285"/>
    </location>
</feature>
<dbReference type="PANTHER" id="PTHR21567:SF87">
    <property type="entry name" value="CRESCERIN-LIKE PROTEIN CHE-12"/>
    <property type="match status" value="1"/>
</dbReference>
<evidence type="ECO:0000313" key="3">
    <source>
        <dbReference type="EMBL" id="KAJ3658541.1"/>
    </source>
</evidence>
<dbReference type="SMART" id="SM01349">
    <property type="entry name" value="TOG"/>
    <property type="match status" value="1"/>
</dbReference>
<organism evidence="3 4">
    <name type="scientific">Zophobas morio</name>
    <dbReference type="NCBI Taxonomy" id="2755281"/>
    <lineage>
        <taxon>Eukaryota</taxon>
        <taxon>Metazoa</taxon>
        <taxon>Ecdysozoa</taxon>
        <taxon>Arthropoda</taxon>
        <taxon>Hexapoda</taxon>
        <taxon>Insecta</taxon>
        <taxon>Pterygota</taxon>
        <taxon>Neoptera</taxon>
        <taxon>Endopterygota</taxon>
        <taxon>Coleoptera</taxon>
        <taxon>Polyphaga</taxon>
        <taxon>Cucujiformia</taxon>
        <taxon>Tenebrionidae</taxon>
        <taxon>Zophobas</taxon>
    </lineage>
</organism>
<dbReference type="GO" id="GO:0005929">
    <property type="term" value="C:cilium"/>
    <property type="evidence" value="ECO:0007669"/>
    <property type="project" value="TreeGrafter"/>
</dbReference>
<reference evidence="3" key="1">
    <citation type="journal article" date="2023" name="G3 (Bethesda)">
        <title>Whole genome assemblies of Zophobas morio and Tenebrio molitor.</title>
        <authorList>
            <person name="Kaur S."/>
            <person name="Stinson S.A."/>
            <person name="diCenzo G.C."/>
        </authorList>
    </citation>
    <scope>NUCLEOTIDE SEQUENCE</scope>
    <source>
        <strain evidence="3">QUZm001</strain>
    </source>
</reference>
<gene>
    <name evidence="3" type="ORF">Zmor_010275</name>
</gene>
<dbReference type="PANTHER" id="PTHR21567">
    <property type="entry name" value="CLASP"/>
    <property type="match status" value="1"/>
</dbReference>
<dbReference type="AlphaFoldDB" id="A0AA38IRH1"/>
<dbReference type="GO" id="GO:0005881">
    <property type="term" value="C:cytoplasmic microtubule"/>
    <property type="evidence" value="ECO:0007669"/>
    <property type="project" value="TreeGrafter"/>
</dbReference>
<accession>A0AA38IRH1</accession>
<protein>
    <recommendedName>
        <fullName evidence="2">TOG domain-containing protein</fullName>
    </recommendedName>
</protein>
<feature type="compositionally biased region" description="Basic and acidic residues" evidence="1">
    <location>
        <begin position="181"/>
        <end position="194"/>
    </location>
</feature>
<feature type="region of interest" description="Disordered" evidence="1">
    <location>
        <begin position="145"/>
        <end position="239"/>
    </location>
</feature>
<dbReference type="InterPro" id="IPR016024">
    <property type="entry name" value="ARM-type_fold"/>
</dbReference>
<dbReference type="GO" id="GO:0008017">
    <property type="term" value="F:microtubule binding"/>
    <property type="evidence" value="ECO:0007669"/>
    <property type="project" value="TreeGrafter"/>
</dbReference>
<comment type="caution">
    <text evidence="3">The sequence shown here is derived from an EMBL/GenBank/DDBJ whole genome shotgun (WGS) entry which is preliminary data.</text>
</comment>
<evidence type="ECO:0000259" key="2">
    <source>
        <dbReference type="SMART" id="SM01349"/>
    </source>
</evidence>
<name>A0AA38IRH1_9CUCU</name>
<feature type="region of interest" description="Disordered" evidence="1">
    <location>
        <begin position="88"/>
        <end position="109"/>
    </location>
</feature>
<feature type="compositionally biased region" description="Low complexity" evidence="1">
    <location>
        <begin position="159"/>
        <end position="169"/>
    </location>
</feature>